<protein>
    <recommendedName>
        <fullName evidence="5">Putative pyruvate, phosphate dikinase regulatory protein</fullName>
        <shortName evidence="5">PPDK regulatory protein</shortName>
        <ecNumber evidence="5">2.7.11.32</ecNumber>
        <ecNumber evidence="5">2.7.4.27</ecNumber>
    </recommendedName>
</protein>
<dbReference type="eggNOG" id="COG1806">
    <property type="taxonomic scope" value="Bacteria"/>
</dbReference>
<dbReference type="GO" id="GO:0043531">
    <property type="term" value="F:ADP binding"/>
    <property type="evidence" value="ECO:0007669"/>
    <property type="project" value="UniProtKB-UniRule"/>
</dbReference>
<dbReference type="InterPro" id="IPR005177">
    <property type="entry name" value="Kinase-pyrophosphorylase"/>
</dbReference>
<dbReference type="EMBL" id="AZEX01000023">
    <property type="protein sequence ID" value="KRL61289.1"/>
    <property type="molecule type" value="Genomic_DNA"/>
</dbReference>
<dbReference type="RefSeq" id="WP_025083284.1">
    <property type="nucleotide sequence ID" value="NZ_AZEX01000023.1"/>
</dbReference>
<dbReference type="InterPro" id="IPR026565">
    <property type="entry name" value="PPDK_reg"/>
</dbReference>
<dbReference type="GO" id="GO:0004674">
    <property type="term" value="F:protein serine/threonine kinase activity"/>
    <property type="evidence" value="ECO:0007669"/>
    <property type="project" value="UniProtKB-UniRule"/>
</dbReference>
<gene>
    <name evidence="6" type="ORF">FC69_GL000867</name>
</gene>
<comment type="catalytic activity">
    <reaction evidence="5">
        <text>N(tele)-phospho-L-histidyl/L-threonyl-[pyruvate, phosphate dikinase] + ADP = N(tele)-phospho-L-histidyl/O-phospho-L-threonyl-[pyruvate, phosphate dikinase] + AMP + H(+)</text>
        <dbReference type="Rhea" id="RHEA:43692"/>
        <dbReference type="Rhea" id="RHEA-COMP:10650"/>
        <dbReference type="Rhea" id="RHEA-COMP:10651"/>
        <dbReference type="ChEBI" id="CHEBI:15378"/>
        <dbReference type="ChEBI" id="CHEBI:30013"/>
        <dbReference type="ChEBI" id="CHEBI:61977"/>
        <dbReference type="ChEBI" id="CHEBI:83586"/>
        <dbReference type="ChEBI" id="CHEBI:456215"/>
        <dbReference type="ChEBI" id="CHEBI:456216"/>
        <dbReference type="EC" id="2.7.11.32"/>
    </reaction>
</comment>
<comment type="similarity">
    <text evidence="5">Belongs to the pyruvate, phosphate/water dikinase regulatory protein family. PDRP subfamily.</text>
</comment>
<comment type="function">
    <text evidence="5">Bifunctional serine/threonine kinase and phosphorylase involved in the regulation of the pyruvate, phosphate dikinase (PPDK) by catalyzing its phosphorylation/dephosphorylation.</text>
</comment>
<keyword evidence="4 5" id="KW-0418">Kinase</keyword>
<evidence type="ECO:0000256" key="4">
    <source>
        <dbReference type="ARBA" id="ARBA00022777"/>
    </source>
</evidence>
<dbReference type="AlphaFoldDB" id="A0A0R1RXV5"/>
<evidence type="ECO:0000256" key="2">
    <source>
        <dbReference type="ARBA" id="ARBA00022679"/>
    </source>
</evidence>
<sequence>MTQSTPLTLFVISDSVGQTALQLAQAALAQYPDLKPDIVRFPFIHTADKLTDVLSKAVPTETIVVHTLATKELADIAETYCQTNQIASFDMMSPVTKLITAKTELQPSGEAGALHHLNDRYFDRISAMEFAVMYDDGKDPKGFLEADIVLLGVSRTSKTPLSLFLANRNLKVANLPIVPQAHIPDEIWHVDPKKVIGLMNSPEVLNNIRRERMIAYGLNPDTTYSDMDEIKAELAFAQDLYDKIGCQVINVANRSIEETATIILEQMGLDFADSTVDHVN</sequence>
<comment type="caution">
    <text evidence="6">The sequence shown here is derived from an EMBL/GenBank/DDBJ whole genome shotgun (WGS) entry which is preliminary data.</text>
</comment>
<proteinExistence type="inferred from homology"/>
<dbReference type="EC" id="2.7.11.32" evidence="5"/>
<evidence type="ECO:0000256" key="3">
    <source>
        <dbReference type="ARBA" id="ARBA00022741"/>
    </source>
</evidence>
<accession>A0A0R1RXV5</accession>
<dbReference type="OrthoDB" id="9782201at2"/>
<name>A0A0R1RXV5_9LACO</name>
<organism evidence="6 7">
    <name type="scientific">Latilactobacillus fuchuensis DSM 14340 = JCM 11249</name>
    <dbReference type="NCBI Taxonomy" id="1423747"/>
    <lineage>
        <taxon>Bacteria</taxon>
        <taxon>Bacillati</taxon>
        <taxon>Bacillota</taxon>
        <taxon>Bacilli</taxon>
        <taxon>Lactobacillales</taxon>
        <taxon>Lactobacillaceae</taxon>
        <taxon>Latilactobacillus</taxon>
    </lineage>
</organism>
<evidence type="ECO:0000256" key="1">
    <source>
        <dbReference type="ARBA" id="ARBA00022527"/>
    </source>
</evidence>
<dbReference type="PATRIC" id="fig|1423747.3.peg.886"/>
<evidence type="ECO:0000313" key="6">
    <source>
        <dbReference type="EMBL" id="KRL61289.1"/>
    </source>
</evidence>
<dbReference type="PANTHER" id="PTHR31756">
    <property type="entry name" value="PYRUVATE, PHOSPHATE DIKINASE REGULATORY PROTEIN 1, CHLOROPLASTIC"/>
    <property type="match status" value="1"/>
</dbReference>
<keyword evidence="1 5" id="KW-0723">Serine/threonine-protein kinase</keyword>
<dbReference type="PANTHER" id="PTHR31756:SF3">
    <property type="entry name" value="PYRUVATE, PHOSPHATE DIKINASE REGULATORY PROTEIN 1, CHLOROPLASTIC"/>
    <property type="match status" value="1"/>
</dbReference>
<keyword evidence="3 5" id="KW-0547">Nucleotide-binding</keyword>
<dbReference type="Pfam" id="PF03618">
    <property type="entry name" value="Kinase-PPPase"/>
    <property type="match status" value="1"/>
</dbReference>
<comment type="catalytic activity">
    <reaction evidence="5">
        <text>N(tele)-phospho-L-histidyl/O-phospho-L-threonyl-[pyruvate, phosphate dikinase] + phosphate + H(+) = N(tele)-phospho-L-histidyl/L-threonyl-[pyruvate, phosphate dikinase] + diphosphate</text>
        <dbReference type="Rhea" id="RHEA:43696"/>
        <dbReference type="Rhea" id="RHEA-COMP:10650"/>
        <dbReference type="Rhea" id="RHEA-COMP:10651"/>
        <dbReference type="ChEBI" id="CHEBI:15378"/>
        <dbReference type="ChEBI" id="CHEBI:30013"/>
        <dbReference type="ChEBI" id="CHEBI:33019"/>
        <dbReference type="ChEBI" id="CHEBI:43474"/>
        <dbReference type="ChEBI" id="CHEBI:61977"/>
        <dbReference type="ChEBI" id="CHEBI:83586"/>
        <dbReference type="EC" id="2.7.4.27"/>
    </reaction>
</comment>
<dbReference type="GO" id="GO:0005524">
    <property type="term" value="F:ATP binding"/>
    <property type="evidence" value="ECO:0007669"/>
    <property type="project" value="InterPro"/>
</dbReference>
<dbReference type="HAMAP" id="MF_00921">
    <property type="entry name" value="PDRP"/>
    <property type="match status" value="1"/>
</dbReference>
<feature type="binding site" evidence="5">
    <location>
        <begin position="152"/>
        <end position="159"/>
    </location>
    <ligand>
        <name>ADP</name>
        <dbReference type="ChEBI" id="CHEBI:456216"/>
    </ligand>
</feature>
<dbReference type="Proteomes" id="UP000051264">
    <property type="component" value="Unassembled WGS sequence"/>
</dbReference>
<keyword evidence="2 5" id="KW-0808">Transferase</keyword>
<dbReference type="STRING" id="1423747.FC69_GL000867"/>
<dbReference type="NCBIfam" id="NF003742">
    <property type="entry name" value="PRK05339.1"/>
    <property type="match status" value="1"/>
</dbReference>
<evidence type="ECO:0000256" key="5">
    <source>
        <dbReference type="HAMAP-Rule" id="MF_00921"/>
    </source>
</evidence>
<evidence type="ECO:0000313" key="7">
    <source>
        <dbReference type="Proteomes" id="UP000051264"/>
    </source>
</evidence>
<reference evidence="6 7" key="1">
    <citation type="journal article" date="2015" name="Genome Announc.">
        <title>Expanding the biotechnology potential of lactobacilli through comparative genomics of 213 strains and associated genera.</title>
        <authorList>
            <person name="Sun Z."/>
            <person name="Harris H.M."/>
            <person name="McCann A."/>
            <person name="Guo C."/>
            <person name="Argimon S."/>
            <person name="Zhang W."/>
            <person name="Yang X."/>
            <person name="Jeffery I.B."/>
            <person name="Cooney J.C."/>
            <person name="Kagawa T.F."/>
            <person name="Liu W."/>
            <person name="Song Y."/>
            <person name="Salvetti E."/>
            <person name="Wrobel A."/>
            <person name="Rasinkangas P."/>
            <person name="Parkhill J."/>
            <person name="Rea M.C."/>
            <person name="O'Sullivan O."/>
            <person name="Ritari J."/>
            <person name="Douillard F.P."/>
            <person name="Paul Ross R."/>
            <person name="Yang R."/>
            <person name="Briner A.E."/>
            <person name="Felis G.E."/>
            <person name="de Vos W.M."/>
            <person name="Barrangou R."/>
            <person name="Klaenhammer T.R."/>
            <person name="Caufield P.W."/>
            <person name="Cui Y."/>
            <person name="Zhang H."/>
            <person name="O'Toole P.W."/>
        </authorList>
    </citation>
    <scope>NUCLEOTIDE SEQUENCE [LARGE SCALE GENOMIC DNA]</scope>
    <source>
        <strain evidence="6 7">DSM 14340</strain>
    </source>
</reference>
<dbReference type="EC" id="2.7.4.27" evidence="5"/>
<dbReference type="GO" id="GO:0016776">
    <property type="term" value="F:phosphotransferase activity, phosphate group as acceptor"/>
    <property type="evidence" value="ECO:0007669"/>
    <property type="project" value="UniProtKB-UniRule"/>
</dbReference>